<evidence type="ECO:0000313" key="2">
    <source>
        <dbReference type="EMBL" id="MFD2457551.1"/>
    </source>
</evidence>
<accession>A0ABW5G7S2</accession>
<feature type="transmembrane region" description="Helical" evidence="1">
    <location>
        <begin position="6"/>
        <end position="31"/>
    </location>
</feature>
<reference evidence="3" key="1">
    <citation type="journal article" date="2019" name="Int. J. Syst. Evol. Microbiol.">
        <title>The Global Catalogue of Microorganisms (GCM) 10K type strain sequencing project: providing services to taxonomists for standard genome sequencing and annotation.</title>
        <authorList>
            <consortium name="The Broad Institute Genomics Platform"/>
            <consortium name="The Broad Institute Genome Sequencing Center for Infectious Disease"/>
            <person name="Wu L."/>
            <person name="Ma J."/>
        </authorList>
    </citation>
    <scope>NUCLEOTIDE SEQUENCE [LARGE SCALE GENOMIC DNA]</scope>
    <source>
        <strain evidence="3">CGMCC 4.7643</strain>
    </source>
</reference>
<sequence length="52" mass="5502">MKIALWIGLCGLCLTAGHVILGALGILLLLGSIPIRRAGERGAGERELVLHR</sequence>
<proteinExistence type="predicted"/>
<comment type="caution">
    <text evidence="2">The sequence shown here is derived from an EMBL/GenBank/DDBJ whole genome shotgun (WGS) entry which is preliminary data.</text>
</comment>
<dbReference type="EMBL" id="JBHUKU010000002">
    <property type="protein sequence ID" value="MFD2457551.1"/>
    <property type="molecule type" value="Genomic_DNA"/>
</dbReference>
<keyword evidence="1" id="KW-0812">Transmembrane</keyword>
<gene>
    <name evidence="2" type="ORF">ACFSYJ_03025</name>
</gene>
<name>A0ABW5G7S2_9PSEU</name>
<dbReference type="RefSeq" id="WP_345388966.1">
    <property type="nucleotide sequence ID" value="NZ_BAABHG010000003.1"/>
</dbReference>
<organism evidence="2 3">
    <name type="scientific">Amycolatopsis samaneae</name>
    <dbReference type="NCBI Taxonomy" id="664691"/>
    <lineage>
        <taxon>Bacteria</taxon>
        <taxon>Bacillati</taxon>
        <taxon>Actinomycetota</taxon>
        <taxon>Actinomycetes</taxon>
        <taxon>Pseudonocardiales</taxon>
        <taxon>Pseudonocardiaceae</taxon>
        <taxon>Amycolatopsis</taxon>
    </lineage>
</organism>
<keyword evidence="1" id="KW-1133">Transmembrane helix</keyword>
<evidence type="ECO:0000313" key="3">
    <source>
        <dbReference type="Proteomes" id="UP001597419"/>
    </source>
</evidence>
<dbReference type="Proteomes" id="UP001597419">
    <property type="component" value="Unassembled WGS sequence"/>
</dbReference>
<evidence type="ECO:0000256" key="1">
    <source>
        <dbReference type="SAM" id="Phobius"/>
    </source>
</evidence>
<protein>
    <submittedName>
        <fullName evidence="2">Uncharacterized protein</fullName>
    </submittedName>
</protein>
<keyword evidence="1" id="KW-0472">Membrane</keyword>
<keyword evidence="3" id="KW-1185">Reference proteome</keyword>